<protein>
    <submittedName>
        <fullName evidence="2">Uncharacterized protein</fullName>
    </submittedName>
</protein>
<proteinExistence type="predicted"/>
<evidence type="ECO:0000256" key="1">
    <source>
        <dbReference type="SAM" id="MobiDB-lite"/>
    </source>
</evidence>
<feature type="region of interest" description="Disordered" evidence="1">
    <location>
        <begin position="14"/>
        <end position="33"/>
    </location>
</feature>
<name>A0AAD4V8Y5_PRUDU</name>
<sequence>MIYVQLELWIHREGSSGSGWSQSKPMRAVLSRPSGRSNHTCRIMQWNMLSRNHEACSKNGPILPARQKGPSPNSSGPVLTNSICDLFLDLAAAIFSCNGLARSWTRPFLPP</sequence>
<accession>A0AAD4V8Y5</accession>
<gene>
    <name evidence="2" type="ORF">L3X38_040422</name>
</gene>
<keyword evidence="3" id="KW-1185">Reference proteome</keyword>
<comment type="caution">
    <text evidence="2">The sequence shown here is derived from an EMBL/GenBank/DDBJ whole genome shotgun (WGS) entry which is preliminary data.</text>
</comment>
<evidence type="ECO:0000313" key="3">
    <source>
        <dbReference type="Proteomes" id="UP001054821"/>
    </source>
</evidence>
<dbReference type="EMBL" id="JAJFAZ020000007">
    <property type="protein sequence ID" value="KAI5320714.1"/>
    <property type="molecule type" value="Genomic_DNA"/>
</dbReference>
<organism evidence="2 3">
    <name type="scientific">Prunus dulcis</name>
    <name type="common">Almond</name>
    <name type="synonym">Amygdalus dulcis</name>
    <dbReference type="NCBI Taxonomy" id="3755"/>
    <lineage>
        <taxon>Eukaryota</taxon>
        <taxon>Viridiplantae</taxon>
        <taxon>Streptophyta</taxon>
        <taxon>Embryophyta</taxon>
        <taxon>Tracheophyta</taxon>
        <taxon>Spermatophyta</taxon>
        <taxon>Magnoliopsida</taxon>
        <taxon>eudicotyledons</taxon>
        <taxon>Gunneridae</taxon>
        <taxon>Pentapetalae</taxon>
        <taxon>rosids</taxon>
        <taxon>fabids</taxon>
        <taxon>Rosales</taxon>
        <taxon>Rosaceae</taxon>
        <taxon>Amygdaloideae</taxon>
        <taxon>Amygdaleae</taxon>
        <taxon>Prunus</taxon>
    </lineage>
</organism>
<dbReference type="AlphaFoldDB" id="A0AAD4V8Y5"/>
<dbReference type="Proteomes" id="UP001054821">
    <property type="component" value="Chromosome 7"/>
</dbReference>
<reference evidence="2 3" key="1">
    <citation type="journal article" date="2022" name="G3 (Bethesda)">
        <title>Whole-genome sequence and methylome profiling of the almond [Prunus dulcis (Mill.) D.A. Webb] cultivar 'Nonpareil'.</title>
        <authorList>
            <person name="D'Amico-Willman K.M."/>
            <person name="Ouma W.Z."/>
            <person name="Meulia T."/>
            <person name="Sideli G.M."/>
            <person name="Gradziel T.M."/>
            <person name="Fresnedo-Ramirez J."/>
        </authorList>
    </citation>
    <scope>NUCLEOTIDE SEQUENCE [LARGE SCALE GENOMIC DNA]</scope>
    <source>
        <strain evidence="2">Clone GOH B32 T37-40</strain>
    </source>
</reference>
<evidence type="ECO:0000313" key="2">
    <source>
        <dbReference type="EMBL" id="KAI5320714.1"/>
    </source>
</evidence>